<evidence type="ECO:0000313" key="2">
    <source>
        <dbReference type="EMBL" id="EAY26013.1"/>
    </source>
</evidence>
<feature type="chain" id="PRO_5002641675" evidence="1">
    <location>
        <begin position="21"/>
        <end position="60"/>
    </location>
</feature>
<evidence type="ECO:0000313" key="3">
    <source>
        <dbReference type="Proteomes" id="UP000004095"/>
    </source>
</evidence>
<name>A1ZUJ4_MICM2</name>
<dbReference type="AlphaFoldDB" id="A1ZUJ4"/>
<feature type="signal peptide" evidence="1">
    <location>
        <begin position="1"/>
        <end position="20"/>
    </location>
</feature>
<keyword evidence="1" id="KW-0732">Signal</keyword>
<evidence type="ECO:0000256" key="1">
    <source>
        <dbReference type="SAM" id="SignalP"/>
    </source>
</evidence>
<comment type="caution">
    <text evidence="2">The sequence shown here is derived from an EMBL/GenBank/DDBJ whole genome shotgun (WGS) entry which is preliminary data.</text>
</comment>
<gene>
    <name evidence="2" type="ORF">M23134_07162</name>
</gene>
<protein>
    <submittedName>
        <fullName evidence="2">Uncharacterized protein</fullName>
    </submittedName>
</protein>
<keyword evidence="3" id="KW-1185">Reference proteome</keyword>
<dbReference type="Proteomes" id="UP000004095">
    <property type="component" value="Unassembled WGS sequence"/>
</dbReference>
<organism evidence="2 3">
    <name type="scientific">Microscilla marina ATCC 23134</name>
    <dbReference type="NCBI Taxonomy" id="313606"/>
    <lineage>
        <taxon>Bacteria</taxon>
        <taxon>Pseudomonadati</taxon>
        <taxon>Bacteroidota</taxon>
        <taxon>Cytophagia</taxon>
        <taxon>Cytophagales</taxon>
        <taxon>Microscillaceae</taxon>
        <taxon>Microscilla</taxon>
    </lineage>
</organism>
<dbReference type="RefSeq" id="WP_002701832.1">
    <property type="nucleotide sequence ID" value="NZ_AAWS01000040.1"/>
</dbReference>
<accession>A1ZUJ4</accession>
<proteinExistence type="predicted"/>
<sequence>MRLLILVIFCIQFVRATSFAQTTSVGSENLPEIRLKNPTKVDQIIHKVLPKDVFEQLQLG</sequence>
<dbReference type="EMBL" id="AAWS01000040">
    <property type="protein sequence ID" value="EAY26013.1"/>
    <property type="molecule type" value="Genomic_DNA"/>
</dbReference>
<reference evidence="2 3" key="1">
    <citation type="submission" date="2007-01" db="EMBL/GenBank/DDBJ databases">
        <authorList>
            <person name="Haygood M."/>
            <person name="Podell S."/>
            <person name="Anderson C."/>
            <person name="Hopkinson B."/>
            <person name="Roe K."/>
            <person name="Barbeau K."/>
            <person name="Gaasterland T."/>
            <person name="Ferriera S."/>
            <person name="Johnson J."/>
            <person name="Kravitz S."/>
            <person name="Beeson K."/>
            <person name="Sutton G."/>
            <person name="Rogers Y.-H."/>
            <person name="Friedman R."/>
            <person name="Frazier M."/>
            <person name="Venter J.C."/>
        </authorList>
    </citation>
    <scope>NUCLEOTIDE SEQUENCE [LARGE SCALE GENOMIC DNA]</scope>
    <source>
        <strain evidence="2 3">ATCC 23134</strain>
    </source>
</reference>